<keyword evidence="3" id="KW-0175">Coiled coil</keyword>
<dbReference type="EMBL" id="DF237760">
    <property type="protein sequence ID" value="GAQ91578.1"/>
    <property type="molecule type" value="Genomic_DNA"/>
</dbReference>
<dbReference type="GO" id="GO:0042995">
    <property type="term" value="C:cell projection"/>
    <property type="evidence" value="ECO:0007669"/>
    <property type="project" value="UniProtKB-SubCell"/>
</dbReference>
<evidence type="ECO:0000256" key="2">
    <source>
        <dbReference type="ARBA" id="ARBA00023273"/>
    </source>
</evidence>
<proteinExistence type="predicted"/>
<feature type="coiled-coil region" evidence="3">
    <location>
        <begin position="464"/>
        <end position="526"/>
    </location>
</feature>
<evidence type="ECO:0000313" key="6">
    <source>
        <dbReference type="Proteomes" id="UP000054558"/>
    </source>
</evidence>
<dbReference type="PANTHER" id="PTHR46613">
    <property type="entry name" value="RADIAL SPOKE HEAD 10 HOMOLOG B-RELATED"/>
    <property type="match status" value="1"/>
</dbReference>
<protein>
    <submittedName>
        <fullName evidence="5">Uncharacterized protein</fullName>
    </submittedName>
</protein>
<feature type="coiled-coil region" evidence="3">
    <location>
        <begin position="573"/>
        <end position="600"/>
    </location>
</feature>
<comment type="subcellular location">
    <subcellularLocation>
        <location evidence="1">Cell projection</location>
    </subcellularLocation>
</comment>
<keyword evidence="2" id="KW-0966">Cell projection</keyword>
<dbReference type="OrthoDB" id="545928at2759"/>
<feature type="compositionally biased region" description="Basic and acidic residues" evidence="4">
    <location>
        <begin position="209"/>
        <end position="222"/>
    </location>
</feature>
<reference evidence="5 6" key="1">
    <citation type="journal article" date="2014" name="Nat. Commun.">
        <title>Klebsormidium flaccidum genome reveals primary factors for plant terrestrial adaptation.</title>
        <authorList>
            <person name="Hori K."/>
            <person name="Maruyama F."/>
            <person name="Fujisawa T."/>
            <person name="Togashi T."/>
            <person name="Yamamoto N."/>
            <person name="Seo M."/>
            <person name="Sato S."/>
            <person name="Yamada T."/>
            <person name="Mori H."/>
            <person name="Tajima N."/>
            <person name="Moriyama T."/>
            <person name="Ikeuchi M."/>
            <person name="Watanabe M."/>
            <person name="Wada H."/>
            <person name="Kobayashi K."/>
            <person name="Saito M."/>
            <person name="Masuda T."/>
            <person name="Sasaki-Sekimoto Y."/>
            <person name="Mashiguchi K."/>
            <person name="Awai K."/>
            <person name="Shimojima M."/>
            <person name="Masuda S."/>
            <person name="Iwai M."/>
            <person name="Nobusawa T."/>
            <person name="Narise T."/>
            <person name="Kondo S."/>
            <person name="Saito H."/>
            <person name="Sato R."/>
            <person name="Murakawa M."/>
            <person name="Ihara Y."/>
            <person name="Oshima-Yamada Y."/>
            <person name="Ohtaka K."/>
            <person name="Satoh M."/>
            <person name="Sonobe K."/>
            <person name="Ishii M."/>
            <person name="Ohtani R."/>
            <person name="Kanamori-Sato M."/>
            <person name="Honoki R."/>
            <person name="Miyazaki D."/>
            <person name="Mochizuki H."/>
            <person name="Umetsu J."/>
            <person name="Higashi K."/>
            <person name="Shibata D."/>
            <person name="Kamiya Y."/>
            <person name="Sato N."/>
            <person name="Nakamura Y."/>
            <person name="Tabata S."/>
            <person name="Ida S."/>
            <person name="Kurokawa K."/>
            <person name="Ohta H."/>
        </authorList>
    </citation>
    <scope>NUCLEOTIDE SEQUENCE [LARGE SCALE GENOMIC DNA]</scope>
    <source>
        <strain evidence="5 6">NIES-2285</strain>
    </source>
</reference>
<feature type="region of interest" description="Disordered" evidence="4">
    <location>
        <begin position="346"/>
        <end position="433"/>
    </location>
</feature>
<evidence type="ECO:0000313" key="5">
    <source>
        <dbReference type="EMBL" id="GAQ91578.1"/>
    </source>
</evidence>
<feature type="compositionally biased region" description="Polar residues" evidence="4">
    <location>
        <begin position="399"/>
        <end position="418"/>
    </location>
</feature>
<dbReference type="Gene3D" id="1.10.238.10">
    <property type="entry name" value="EF-hand"/>
    <property type="match status" value="1"/>
</dbReference>
<evidence type="ECO:0000256" key="4">
    <source>
        <dbReference type="SAM" id="MobiDB-lite"/>
    </source>
</evidence>
<dbReference type="OMA" id="KECHERD"/>
<feature type="compositionally biased region" description="Basic and acidic residues" evidence="4">
    <location>
        <begin position="346"/>
        <end position="355"/>
    </location>
</feature>
<evidence type="ECO:0000256" key="1">
    <source>
        <dbReference type="ARBA" id="ARBA00004316"/>
    </source>
</evidence>
<dbReference type="AlphaFoldDB" id="A0A1Y1ITQ3"/>
<evidence type="ECO:0000256" key="3">
    <source>
        <dbReference type="SAM" id="Coils"/>
    </source>
</evidence>
<feature type="compositionally biased region" description="Low complexity" evidence="4">
    <location>
        <begin position="357"/>
        <end position="371"/>
    </location>
</feature>
<organism evidence="5 6">
    <name type="scientific">Klebsormidium nitens</name>
    <name type="common">Green alga</name>
    <name type="synonym">Ulothrix nitens</name>
    <dbReference type="NCBI Taxonomy" id="105231"/>
    <lineage>
        <taxon>Eukaryota</taxon>
        <taxon>Viridiplantae</taxon>
        <taxon>Streptophyta</taxon>
        <taxon>Klebsormidiophyceae</taxon>
        <taxon>Klebsormidiales</taxon>
        <taxon>Klebsormidiaceae</taxon>
        <taxon>Klebsormidium</taxon>
    </lineage>
</organism>
<name>A0A1Y1ITQ3_KLENI</name>
<dbReference type="PANTHER" id="PTHR46613:SF1">
    <property type="entry name" value="RADIAL SPOKE HEAD 10 HOMOLOG B-RELATED"/>
    <property type="match status" value="1"/>
</dbReference>
<sequence>MLKKSTIDEGQNAAEVHDRGLKLRLNIPDTLIIDQGCLTVWYQTSDDGYVNRVATSKATREAFRKRCEEKFTEDACNPEGWIAVARSLGPGDQEISQLLRKDDLDELLCSLSDPSPSEQGVRSPRVYGNGKVRRKAATAEQPLGPGAFGGLCCPHCLQVYVPPSLDQRFVATCVQEGDGLRCNATVRLYSRRYLGSANEGALSARSRGTRGDEKDAEESRPLQDVRIKTDVRRAASSLITYVEKAHGHRLVGFVAEFVRGLEGRIYLTAVHSAKWAQYISETTGLSSTEHAPAGALATSPRQTLRNLQTPDLPHISSQALKYTDDKTGQRKTSVISDWVKEREREARIADARQESPSDSLRSARNARALASPRDRKDSPRGAALVATAGHHPPPYSAVRQPSPQRGPGNPSTSGSHVSPSKRPQEASGTRFWTYGGRDRKCDADMAATLTEEVEASREQVQHFYQELQATKRRLQESEASLAEQHSVYNAMVRQLTAQFLEAKTGLEAAGREEHALREENARLAADLAGVTKERDELLELLRRERDAAMSAIVEHTEAQKLLKQGEAQLLIELAASRAECASLRKNVDEEKEVVAAVSRQLVEFRERFGSALPARDGAAAAAAAAMAAARRATPAVVLEAPSVDGDQISLYSAAISPRAGGNFITINVEDLLVTEDDGPAQLNAVQKKLAGADEHLKEIYAFYCMLGKSYTDKSRPSMTLLQFGKLVRDIGLLKRQADGPGIAVAPAACDAIFAKVHVPDVLGGESGEPTLTYMEFLEALVRLAAFRYKQPLEQKVGNPRPPHLSKRLALFLEKDIQPKARRRLVTSAEKKQLSVSVPATPLLVSPRRAQASTPVAITLSS</sequence>
<dbReference type="Proteomes" id="UP000054558">
    <property type="component" value="Unassembled WGS sequence"/>
</dbReference>
<keyword evidence="6" id="KW-1185">Reference proteome</keyword>
<accession>A0A1Y1ITQ3</accession>
<dbReference type="STRING" id="105231.A0A1Y1ITQ3"/>
<feature type="region of interest" description="Disordered" evidence="4">
    <location>
        <begin position="200"/>
        <end position="222"/>
    </location>
</feature>
<gene>
    <name evidence="5" type="ORF">KFL_008110010</name>
</gene>